<dbReference type="EMBL" id="JRPD02000049">
    <property type="protein sequence ID" value="TLD97974.1"/>
    <property type="molecule type" value="Genomic_DNA"/>
</dbReference>
<reference evidence="4 5" key="1">
    <citation type="journal article" date="2014" name="Genome Announc.">
        <title>Draft genome sequences of eight enterohepatic helicobacter species isolated from both laboratory and wild rodents.</title>
        <authorList>
            <person name="Sheh A."/>
            <person name="Shen Z."/>
            <person name="Fox J.G."/>
        </authorList>
    </citation>
    <scope>NUCLEOTIDE SEQUENCE [LARGE SCALE GENOMIC DNA]</scope>
    <source>
        <strain evidence="4 5">ST1</strain>
    </source>
</reference>
<organism evidence="3 6">
    <name type="scientific">Helicobacter muridarum</name>
    <dbReference type="NCBI Taxonomy" id="216"/>
    <lineage>
        <taxon>Bacteria</taxon>
        <taxon>Pseudomonadati</taxon>
        <taxon>Campylobacterota</taxon>
        <taxon>Epsilonproteobacteria</taxon>
        <taxon>Campylobacterales</taxon>
        <taxon>Helicobacteraceae</taxon>
        <taxon>Helicobacter</taxon>
    </lineage>
</organism>
<dbReference type="GO" id="GO:0006281">
    <property type="term" value="P:DNA repair"/>
    <property type="evidence" value="ECO:0007669"/>
    <property type="project" value="InterPro"/>
</dbReference>
<evidence type="ECO:0000256" key="1">
    <source>
        <dbReference type="SAM" id="SignalP"/>
    </source>
</evidence>
<dbReference type="AlphaFoldDB" id="A0A099TZK2"/>
<gene>
    <name evidence="3" type="primary">comEA</name>
    <name evidence="4" type="ORF">LS73_009615</name>
    <name evidence="3" type="ORF">NCTC12714_00953</name>
</gene>
<evidence type="ECO:0000259" key="2">
    <source>
        <dbReference type="SMART" id="SM00278"/>
    </source>
</evidence>
<reference evidence="3 6" key="2">
    <citation type="submission" date="2018-06" db="EMBL/GenBank/DDBJ databases">
        <authorList>
            <consortium name="Pathogen Informatics"/>
            <person name="Doyle S."/>
        </authorList>
    </citation>
    <scope>NUCLEOTIDE SEQUENCE [LARGE SCALE GENOMIC DNA]</scope>
    <source>
        <strain evidence="3 6">NCTC12714</strain>
    </source>
</reference>
<dbReference type="GO" id="GO:0015627">
    <property type="term" value="C:type II protein secretion system complex"/>
    <property type="evidence" value="ECO:0007669"/>
    <property type="project" value="TreeGrafter"/>
</dbReference>
<evidence type="ECO:0000313" key="3">
    <source>
        <dbReference type="EMBL" id="STQ86157.1"/>
    </source>
</evidence>
<evidence type="ECO:0000313" key="6">
    <source>
        <dbReference type="Proteomes" id="UP000255139"/>
    </source>
</evidence>
<keyword evidence="1" id="KW-0732">Signal</keyword>
<dbReference type="GO" id="GO:0015628">
    <property type="term" value="P:protein secretion by the type II secretion system"/>
    <property type="evidence" value="ECO:0007669"/>
    <property type="project" value="TreeGrafter"/>
</dbReference>
<dbReference type="OrthoDB" id="5373215at2"/>
<sequence>MKRILLIFLSFFIFANFMFAAVNINTANEKELMTLSGIGEAKAKAIIAYRSKNRFKKIEDIMQVGGIGQGIFDKIKNDITVGGTQPNKAQVKK</sequence>
<dbReference type="STRING" id="216.LS73_05495"/>
<feature type="domain" description="Helix-hairpin-helix DNA-binding motif class 1" evidence="2">
    <location>
        <begin position="30"/>
        <end position="49"/>
    </location>
</feature>
<dbReference type="EMBL" id="UGJE01000002">
    <property type="protein sequence ID" value="STQ86157.1"/>
    <property type="molecule type" value="Genomic_DNA"/>
</dbReference>
<feature type="chain" id="PRO_5036291129" evidence="1">
    <location>
        <begin position="21"/>
        <end position="93"/>
    </location>
</feature>
<dbReference type="InterPro" id="IPR004509">
    <property type="entry name" value="Competence_ComEA_HhH"/>
</dbReference>
<feature type="signal peptide" evidence="1">
    <location>
        <begin position="1"/>
        <end position="20"/>
    </location>
</feature>
<evidence type="ECO:0000313" key="5">
    <source>
        <dbReference type="Proteomes" id="UP000029922"/>
    </source>
</evidence>
<dbReference type="SMART" id="SM00278">
    <property type="entry name" value="HhH1"/>
    <property type="match status" value="2"/>
</dbReference>
<feature type="domain" description="Helix-hairpin-helix DNA-binding motif class 1" evidence="2">
    <location>
        <begin position="59"/>
        <end position="78"/>
    </location>
</feature>
<keyword evidence="4" id="KW-0238">DNA-binding</keyword>
<dbReference type="PANTHER" id="PTHR21180">
    <property type="entry name" value="ENDONUCLEASE/EXONUCLEASE/PHOSPHATASE FAMILY DOMAIN-CONTAINING PROTEIN 1"/>
    <property type="match status" value="1"/>
</dbReference>
<dbReference type="Proteomes" id="UP000029922">
    <property type="component" value="Unassembled WGS sequence"/>
</dbReference>
<accession>A0A099TZK2</accession>
<dbReference type="InterPro" id="IPR051675">
    <property type="entry name" value="Endo/Exo/Phosphatase_dom_1"/>
</dbReference>
<dbReference type="RefSeq" id="WP_034558013.1">
    <property type="nucleotide sequence ID" value="NZ_FZML01000054.1"/>
</dbReference>
<dbReference type="Gene3D" id="1.10.150.320">
    <property type="entry name" value="Photosystem II 12 kDa extrinsic protein"/>
    <property type="match status" value="1"/>
</dbReference>
<dbReference type="Proteomes" id="UP000255139">
    <property type="component" value="Unassembled WGS sequence"/>
</dbReference>
<dbReference type="InterPro" id="IPR003583">
    <property type="entry name" value="Hlx-hairpin-Hlx_DNA-bd_motif"/>
</dbReference>
<dbReference type="Pfam" id="PF12836">
    <property type="entry name" value="HHH_3"/>
    <property type="match status" value="1"/>
</dbReference>
<dbReference type="NCBIfam" id="TIGR00426">
    <property type="entry name" value="competence protein ComEA helix-hairpin-helix repeat region"/>
    <property type="match status" value="1"/>
</dbReference>
<dbReference type="PANTHER" id="PTHR21180:SF32">
    <property type="entry name" value="ENDONUCLEASE_EXONUCLEASE_PHOSPHATASE FAMILY DOMAIN-CONTAINING PROTEIN 1"/>
    <property type="match status" value="1"/>
</dbReference>
<dbReference type="SUPFAM" id="SSF47781">
    <property type="entry name" value="RuvA domain 2-like"/>
    <property type="match status" value="1"/>
</dbReference>
<dbReference type="InterPro" id="IPR010994">
    <property type="entry name" value="RuvA_2-like"/>
</dbReference>
<protein>
    <submittedName>
        <fullName evidence="3">ComE operon protein 1</fullName>
    </submittedName>
    <submittedName>
        <fullName evidence="4">DNA-binding protein</fullName>
    </submittedName>
</protein>
<name>A0A099TZK2_9HELI</name>
<evidence type="ECO:0000313" key="4">
    <source>
        <dbReference type="EMBL" id="TLD97974.1"/>
    </source>
</evidence>
<proteinExistence type="predicted"/>
<dbReference type="GO" id="GO:0003677">
    <property type="term" value="F:DNA binding"/>
    <property type="evidence" value="ECO:0007669"/>
    <property type="project" value="UniProtKB-KW"/>
</dbReference>
<keyword evidence="6" id="KW-1185">Reference proteome</keyword>